<feature type="compositionally biased region" description="Basic and acidic residues" evidence="12">
    <location>
        <begin position="440"/>
        <end position="464"/>
    </location>
</feature>
<feature type="region of interest" description="Disordered" evidence="12">
    <location>
        <begin position="440"/>
        <end position="508"/>
    </location>
</feature>
<dbReference type="GO" id="GO:0045944">
    <property type="term" value="P:positive regulation of transcription by RNA polymerase II"/>
    <property type="evidence" value="ECO:0007669"/>
    <property type="project" value="TreeGrafter"/>
</dbReference>
<dbReference type="PROSITE" id="PS51810">
    <property type="entry name" value="ZF_CCHC_FOG"/>
    <property type="match status" value="4"/>
</dbReference>
<dbReference type="GO" id="GO:0009653">
    <property type="term" value="P:anatomical structure morphogenesis"/>
    <property type="evidence" value="ECO:0007669"/>
    <property type="project" value="UniProtKB-ARBA"/>
</dbReference>
<keyword evidence="8" id="KW-0238">DNA-binding</keyword>
<keyword evidence="3" id="KW-0479">Metal-binding</keyword>
<dbReference type="Gene3D" id="3.30.160.60">
    <property type="entry name" value="Classic Zinc Finger"/>
    <property type="match status" value="2"/>
</dbReference>
<accession>A0A7R8URS1</accession>
<evidence type="ECO:0000313" key="16">
    <source>
        <dbReference type="Proteomes" id="UP000594454"/>
    </source>
</evidence>
<dbReference type="OMA" id="VEFFCNK"/>
<feature type="domain" description="C2H2-type" evidence="13">
    <location>
        <begin position="790"/>
        <end position="818"/>
    </location>
</feature>
<dbReference type="InterPro" id="IPR013087">
    <property type="entry name" value="Znf_C2H2_type"/>
</dbReference>
<feature type="domain" description="C2H2-type" evidence="13">
    <location>
        <begin position="153"/>
        <end position="183"/>
    </location>
</feature>
<dbReference type="AlphaFoldDB" id="A0A7R8URS1"/>
<dbReference type="PANTHER" id="PTHR12958:SF3">
    <property type="entry name" value="ZINC FINGER PROTEIN USH"/>
    <property type="match status" value="1"/>
</dbReference>
<dbReference type="InterPro" id="IPR036236">
    <property type="entry name" value="Znf_C2H2_sf"/>
</dbReference>
<feature type="compositionally biased region" description="Polar residues" evidence="12">
    <location>
        <begin position="292"/>
        <end position="312"/>
    </location>
</feature>
<dbReference type="SUPFAM" id="SSF57667">
    <property type="entry name" value="beta-beta-alpha zinc fingers"/>
    <property type="match status" value="6"/>
</dbReference>
<dbReference type="GO" id="GO:0007507">
    <property type="term" value="P:heart development"/>
    <property type="evidence" value="ECO:0007669"/>
    <property type="project" value="TreeGrafter"/>
</dbReference>
<dbReference type="GO" id="GO:0030154">
    <property type="term" value="P:cell differentiation"/>
    <property type="evidence" value="ECO:0007669"/>
    <property type="project" value="UniProtKB-ARBA"/>
</dbReference>
<evidence type="ECO:0000256" key="3">
    <source>
        <dbReference type="ARBA" id="ARBA00022723"/>
    </source>
</evidence>
<proteinExistence type="predicted"/>
<evidence type="ECO:0000256" key="11">
    <source>
        <dbReference type="PROSITE-ProRule" id="PRU00042"/>
    </source>
</evidence>
<keyword evidence="16" id="KW-1185">Reference proteome</keyword>
<keyword evidence="9" id="KW-0804">Transcription</keyword>
<evidence type="ECO:0000256" key="5">
    <source>
        <dbReference type="ARBA" id="ARBA00022771"/>
    </source>
</evidence>
<feature type="compositionally biased region" description="Low complexity" evidence="12">
    <location>
        <begin position="471"/>
        <end position="496"/>
    </location>
</feature>
<sequence>MSRRKQSNPKPLLKSDCQDPVEEIATERDSSETDDSREDTTNSDALDVHMEEKLGEPSFSSTSPPSNAERSDEKATRNQSPPSEQVKEPQEPKLPKVRLNASLASDPALKPDAKDLKIINNESLIDELTKHDSKSEGVKSPNGVDMLQRVKVFMCHPCGIGFSSLSTLEAHQTYYCSHSFRKDNEEDTHMANIIVPESVASGEPSAKSVKTGKQYACAQCSYSADKKVSLNRHMRMHQTSPVSTSNMSNGDDNSSQQTDRYCSECDIRFSNVKTYRAHKQHYCHSRRMDNLPATTDATQKPESTSPPARATTPLSSLQPFLALPTNPILIIPYSLLRMASFLPGPMASLTGGVENSDSTCFTYENGTMRPLAVAISNPNTALSTASSEPSNLAESAIVSNNGPSPSVLTEKNLKAINPAIFKACTEDSINRESAPLDLSFRKSPFERPADGKENLSDKSDKMTPEHIVCAPSLPSSPSLTPSPSKKQTLSPSSLNLPPSPNTVVSGKTSPRTISADVAIKIAESSKNIELALKLTSALGNKSEDGSHTMNSALINLPTNLPLNIVPNVTNLSPQIYVKQGVSKCKECNIVFCKYENYLAHKQHYCSARNKDDIEGKNHSTSNIVSQSDTVPPPVAYQQLICAACGIKYTSLDNLRAHQSYYCPKGSDLSVQVATGKDKCTKCKVIHENGQCTFTQGSYKCPVCDVVSLSAIESRKHLETHGSVKAFRCSICRYKGNTLRGMRTHIRMHFDKKAPDFNEENYMSCIMEEDGMEIISTETVSTDQHLQLQIFNCDNCNYSSSYKGNVMRHMKLVHSQPSMAIASPISTEKKESYSQNGDSASTNLTEESPVYGVKIEAVDPKPNSVLHVSDEIPNIKSEVEETTSSSGSKEINSSVVVSSTPPLLSDDCPLKYCQTCDIKFKYMNSYLAHKQFYCKRTRNENDDLNSESNQPSCAVNKNKENIETVL</sequence>
<feature type="domain" description="CCHC FOG-type" evidence="14">
    <location>
        <begin position="576"/>
        <end position="609"/>
    </location>
</feature>
<keyword evidence="5 11" id="KW-0863">Zinc-finger</keyword>
<dbReference type="PANTHER" id="PTHR12958">
    <property type="entry name" value="FRIEND OF GATA2-RELATED"/>
    <property type="match status" value="1"/>
</dbReference>
<evidence type="ECO:0000259" key="13">
    <source>
        <dbReference type="PROSITE" id="PS50157"/>
    </source>
</evidence>
<reference evidence="15 16" key="1">
    <citation type="submission" date="2020-11" db="EMBL/GenBank/DDBJ databases">
        <authorList>
            <person name="Wallbank WR R."/>
            <person name="Pardo Diaz C."/>
            <person name="Kozak K."/>
            <person name="Martin S."/>
            <person name="Jiggins C."/>
            <person name="Moest M."/>
            <person name="Warren A I."/>
            <person name="Generalovic N T."/>
            <person name="Byers J.R.P. K."/>
            <person name="Montejo-Kovacevich G."/>
            <person name="Yen C E."/>
        </authorList>
    </citation>
    <scope>NUCLEOTIDE SEQUENCE [LARGE SCALE GENOMIC DNA]</scope>
</reference>
<dbReference type="GO" id="GO:0061629">
    <property type="term" value="F:RNA polymerase II-specific DNA-binding transcription factor binding"/>
    <property type="evidence" value="ECO:0007669"/>
    <property type="project" value="InterPro"/>
</dbReference>
<feature type="region of interest" description="Disordered" evidence="12">
    <location>
        <begin position="290"/>
        <end position="312"/>
    </location>
</feature>
<dbReference type="SMART" id="SM00355">
    <property type="entry name" value="ZnF_C2H2"/>
    <property type="match status" value="8"/>
</dbReference>
<dbReference type="Pfam" id="PF13909">
    <property type="entry name" value="zf-H2C2_5"/>
    <property type="match status" value="1"/>
</dbReference>
<dbReference type="Pfam" id="PF12874">
    <property type="entry name" value="zf-met"/>
    <property type="match status" value="1"/>
</dbReference>
<evidence type="ECO:0000256" key="8">
    <source>
        <dbReference type="ARBA" id="ARBA00023125"/>
    </source>
</evidence>
<gene>
    <name evidence="15" type="ORF">HERILL_LOCUS8643</name>
</gene>
<dbReference type="GO" id="GO:0005634">
    <property type="term" value="C:nucleus"/>
    <property type="evidence" value="ECO:0007669"/>
    <property type="project" value="UniProtKB-SubCell"/>
</dbReference>
<feature type="compositionally biased region" description="Basic and acidic residues" evidence="12">
    <location>
        <begin position="85"/>
        <end position="94"/>
    </location>
</feature>
<feature type="region of interest" description="Disordered" evidence="12">
    <location>
        <begin position="1"/>
        <end position="94"/>
    </location>
</feature>
<evidence type="ECO:0000256" key="2">
    <source>
        <dbReference type="ARBA" id="ARBA00022491"/>
    </source>
</evidence>
<evidence type="ECO:0000313" key="15">
    <source>
        <dbReference type="EMBL" id="CAD7085824.1"/>
    </source>
</evidence>
<evidence type="ECO:0000256" key="6">
    <source>
        <dbReference type="ARBA" id="ARBA00022833"/>
    </source>
</evidence>
<feature type="domain" description="CCHC FOG-type" evidence="14">
    <location>
        <begin position="147"/>
        <end position="180"/>
    </location>
</feature>
<evidence type="ECO:0008006" key="17">
    <source>
        <dbReference type="Google" id="ProtNLM"/>
    </source>
</evidence>
<evidence type="ECO:0000256" key="1">
    <source>
        <dbReference type="ARBA" id="ARBA00004123"/>
    </source>
</evidence>
<dbReference type="InterPro" id="IPR039746">
    <property type="entry name" value="FOG"/>
</dbReference>
<dbReference type="PROSITE" id="PS50157">
    <property type="entry name" value="ZINC_FINGER_C2H2_2"/>
    <property type="match status" value="3"/>
</dbReference>
<keyword evidence="7" id="KW-0805">Transcription regulation</keyword>
<dbReference type="GO" id="GO:0008270">
    <property type="term" value="F:zinc ion binding"/>
    <property type="evidence" value="ECO:0007669"/>
    <property type="project" value="UniProtKB-KW"/>
</dbReference>
<dbReference type="PROSITE" id="PS00028">
    <property type="entry name" value="ZINC_FINGER_C2H2_1"/>
    <property type="match status" value="1"/>
</dbReference>
<feature type="domain" description="CCHC FOG-type" evidence="14">
    <location>
        <begin position="633"/>
        <end position="666"/>
    </location>
</feature>
<dbReference type="OrthoDB" id="8742770at2759"/>
<dbReference type="FunCoup" id="A0A7R8URS1">
    <property type="interactions" value="359"/>
</dbReference>
<dbReference type="Proteomes" id="UP000594454">
    <property type="component" value="Chromosome 3"/>
</dbReference>
<evidence type="ECO:0000256" key="9">
    <source>
        <dbReference type="ARBA" id="ARBA00023163"/>
    </source>
</evidence>
<dbReference type="EMBL" id="LR899011">
    <property type="protein sequence ID" value="CAD7085824.1"/>
    <property type="molecule type" value="Genomic_DNA"/>
</dbReference>
<feature type="compositionally biased region" description="Basic and acidic residues" evidence="12">
    <location>
        <begin position="46"/>
        <end position="55"/>
    </location>
</feature>
<feature type="domain" description="CCHC FOG-type" evidence="14">
    <location>
        <begin position="254"/>
        <end position="287"/>
    </location>
</feature>
<organism evidence="15 16">
    <name type="scientific">Hermetia illucens</name>
    <name type="common">Black soldier fly</name>
    <dbReference type="NCBI Taxonomy" id="343691"/>
    <lineage>
        <taxon>Eukaryota</taxon>
        <taxon>Metazoa</taxon>
        <taxon>Ecdysozoa</taxon>
        <taxon>Arthropoda</taxon>
        <taxon>Hexapoda</taxon>
        <taxon>Insecta</taxon>
        <taxon>Pterygota</taxon>
        <taxon>Neoptera</taxon>
        <taxon>Endopterygota</taxon>
        <taxon>Diptera</taxon>
        <taxon>Brachycera</taxon>
        <taxon>Stratiomyomorpha</taxon>
        <taxon>Stratiomyidae</taxon>
        <taxon>Hermetiinae</taxon>
        <taxon>Hermetia</taxon>
    </lineage>
</organism>
<keyword evidence="4" id="KW-0677">Repeat</keyword>
<dbReference type="InParanoid" id="A0A7R8URS1"/>
<comment type="subcellular location">
    <subcellularLocation>
        <location evidence="1">Nucleus</location>
    </subcellularLocation>
</comment>
<keyword evidence="10" id="KW-0539">Nucleus</keyword>
<dbReference type="GO" id="GO:0003677">
    <property type="term" value="F:DNA binding"/>
    <property type="evidence" value="ECO:0007669"/>
    <property type="project" value="UniProtKB-KW"/>
</dbReference>
<dbReference type="FunFam" id="3.30.160.60:FF:000100">
    <property type="entry name" value="Zinc finger 45-like"/>
    <property type="match status" value="1"/>
</dbReference>
<evidence type="ECO:0000256" key="12">
    <source>
        <dbReference type="SAM" id="MobiDB-lite"/>
    </source>
</evidence>
<dbReference type="InterPro" id="IPR034731">
    <property type="entry name" value="Znf_CCHC_FOG"/>
</dbReference>
<keyword evidence="2" id="KW-0678">Repressor</keyword>
<evidence type="ECO:0000256" key="7">
    <source>
        <dbReference type="ARBA" id="ARBA00023015"/>
    </source>
</evidence>
<evidence type="ECO:0000259" key="14">
    <source>
        <dbReference type="PROSITE" id="PS51810"/>
    </source>
</evidence>
<feature type="domain" description="C2H2-type" evidence="13">
    <location>
        <begin position="215"/>
        <end position="237"/>
    </location>
</feature>
<protein>
    <recommendedName>
        <fullName evidence="17">Zinc finger protein ush</fullName>
    </recommendedName>
</protein>
<evidence type="ECO:0000256" key="4">
    <source>
        <dbReference type="ARBA" id="ARBA00022737"/>
    </source>
</evidence>
<feature type="compositionally biased region" description="Polar residues" evidence="12">
    <location>
        <begin position="58"/>
        <end position="68"/>
    </location>
</feature>
<dbReference type="GO" id="GO:0000122">
    <property type="term" value="P:negative regulation of transcription by RNA polymerase II"/>
    <property type="evidence" value="ECO:0007669"/>
    <property type="project" value="TreeGrafter"/>
</dbReference>
<keyword evidence="6" id="KW-0862">Zinc</keyword>
<evidence type="ECO:0000256" key="10">
    <source>
        <dbReference type="ARBA" id="ARBA00023242"/>
    </source>
</evidence>
<name>A0A7R8URS1_HERIL</name>